<dbReference type="SUPFAM" id="SSF47413">
    <property type="entry name" value="lambda repressor-like DNA-binding domains"/>
    <property type="match status" value="1"/>
</dbReference>
<dbReference type="GO" id="GO:0005829">
    <property type="term" value="C:cytosol"/>
    <property type="evidence" value="ECO:0007669"/>
    <property type="project" value="TreeGrafter"/>
</dbReference>
<sequence>MGIGSRIKEIRLSKKLNQKRFSEITNVSRSYISEIESEKSKVSIDVAVGIATHFPDINLNWLLTGDGNILDHNFHRKTPANNQPSETQHVTKKELMDTLELILQETEKGMELVKKMG</sequence>
<dbReference type="AlphaFoldDB" id="A0A2N9YH53"/>
<reference evidence="4" key="1">
    <citation type="submission" date="2016-12" db="EMBL/GenBank/DDBJ databases">
        <title>Complete Genome Sequence of Beggiatoa leptomitiformis D-401.</title>
        <authorList>
            <person name="Fomenkov A."/>
            <person name="Vincze T."/>
            <person name="Grabovich M."/>
            <person name="Anton B.P."/>
            <person name="Dubinina G."/>
            <person name="Orlova M."/>
            <person name="Belousova E."/>
            <person name="Roberts R.J."/>
        </authorList>
    </citation>
    <scope>NUCLEOTIDE SEQUENCE [LARGE SCALE GENOMIC DNA]</scope>
    <source>
        <strain evidence="4">D-401</strain>
    </source>
</reference>
<gene>
    <name evidence="3" type="ORF">BLE401_14775</name>
</gene>
<organism evidence="3 4">
    <name type="scientific">Beggiatoa leptomitoformis</name>
    <dbReference type="NCBI Taxonomy" id="288004"/>
    <lineage>
        <taxon>Bacteria</taxon>
        <taxon>Pseudomonadati</taxon>
        <taxon>Pseudomonadota</taxon>
        <taxon>Gammaproteobacteria</taxon>
        <taxon>Thiotrichales</taxon>
        <taxon>Thiotrichaceae</taxon>
        <taxon>Beggiatoa</taxon>
    </lineage>
</organism>
<dbReference type="InterPro" id="IPR010982">
    <property type="entry name" value="Lambda_DNA-bd_dom_sf"/>
</dbReference>
<protein>
    <submittedName>
        <fullName evidence="3">Helix-turn-helix domain-containing protein</fullName>
    </submittedName>
</protein>
<dbReference type="PANTHER" id="PTHR46797">
    <property type="entry name" value="HTH-TYPE TRANSCRIPTIONAL REGULATOR"/>
    <property type="match status" value="1"/>
</dbReference>
<dbReference type="SMART" id="SM00530">
    <property type="entry name" value="HTH_XRE"/>
    <property type="match status" value="1"/>
</dbReference>
<evidence type="ECO:0000313" key="4">
    <source>
        <dbReference type="Proteomes" id="UP000234271"/>
    </source>
</evidence>
<dbReference type="InterPro" id="IPR050807">
    <property type="entry name" value="TransReg_Diox_bact_type"/>
</dbReference>
<dbReference type="EMBL" id="CP018889">
    <property type="protein sequence ID" value="AUI69830.1"/>
    <property type="molecule type" value="Genomic_DNA"/>
</dbReference>
<dbReference type="PANTHER" id="PTHR46797:SF1">
    <property type="entry name" value="METHYLPHOSPHONATE SYNTHASE"/>
    <property type="match status" value="1"/>
</dbReference>
<dbReference type="Proteomes" id="UP000234271">
    <property type="component" value="Chromosome"/>
</dbReference>
<dbReference type="GO" id="GO:0003677">
    <property type="term" value="F:DNA binding"/>
    <property type="evidence" value="ECO:0007669"/>
    <property type="project" value="UniProtKB-KW"/>
</dbReference>
<keyword evidence="1" id="KW-0238">DNA-binding</keyword>
<dbReference type="InterPro" id="IPR001387">
    <property type="entry name" value="Cro/C1-type_HTH"/>
</dbReference>
<proteinExistence type="predicted"/>
<dbReference type="STRING" id="288004.AL038_09505"/>
<dbReference type="GO" id="GO:0003700">
    <property type="term" value="F:DNA-binding transcription factor activity"/>
    <property type="evidence" value="ECO:0007669"/>
    <property type="project" value="TreeGrafter"/>
</dbReference>
<dbReference type="PROSITE" id="PS50943">
    <property type="entry name" value="HTH_CROC1"/>
    <property type="match status" value="1"/>
</dbReference>
<keyword evidence="4" id="KW-1185">Reference proteome</keyword>
<dbReference type="KEGG" id="blep:AL038_09505"/>
<evidence type="ECO:0000313" key="3">
    <source>
        <dbReference type="EMBL" id="AUI69830.1"/>
    </source>
</evidence>
<feature type="domain" description="HTH cro/C1-type" evidence="2">
    <location>
        <begin position="7"/>
        <end position="62"/>
    </location>
</feature>
<evidence type="ECO:0000256" key="1">
    <source>
        <dbReference type="ARBA" id="ARBA00023125"/>
    </source>
</evidence>
<name>A0A2N9YH53_9GAMM</name>
<dbReference type="CDD" id="cd00093">
    <property type="entry name" value="HTH_XRE"/>
    <property type="match status" value="1"/>
</dbReference>
<dbReference type="Pfam" id="PF01381">
    <property type="entry name" value="HTH_3"/>
    <property type="match status" value="1"/>
</dbReference>
<dbReference type="Gene3D" id="1.10.260.40">
    <property type="entry name" value="lambda repressor-like DNA-binding domains"/>
    <property type="match status" value="1"/>
</dbReference>
<accession>A0A2N9YH53</accession>
<dbReference type="OrthoDB" id="9799384at2"/>
<dbReference type="RefSeq" id="WP_062152256.1">
    <property type="nucleotide sequence ID" value="NZ_CP012373.2"/>
</dbReference>
<evidence type="ECO:0000259" key="2">
    <source>
        <dbReference type="PROSITE" id="PS50943"/>
    </source>
</evidence>